<dbReference type="HOGENOM" id="CLU_1427247_0_0_11"/>
<dbReference type="Pfam" id="PF14568">
    <property type="entry name" value="SUKH_6"/>
    <property type="match status" value="1"/>
</dbReference>
<dbReference type="SMART" id="SM00860">
    <property type="entry name" value="SMI1_KNR4"/>
    <property type="match status" value="1"/>
</dbReference>
<dbReference type="SUPFAM" id="SSF160631">
    <property type="entry name" value="SMI1/KNR4-like"/>
    <property type="match status" value="1"/>
</dbReference>
<sequence length="175" mass="19723">MWVQRLIELTGWKPLGIPVDWAAVEEELGIPLPADYKELFEAFGGGTFADSVYFLARDEGVVFDFMSQWRAHLAVDRDPTTGEVSAVDPYSVYAPGGKGLATWAFTEWGDQYCWLIDAQRPGEYPILARAEDDEWCRYEMSTSEFLYRVLADADFQPFGIAHYNLGATFTPGQEA</sequence>
<dbReference type="KEGG" id="sgu:SGLAU_00855"/>
<proteinExistence type="predicted"/>
<keyword evidence="3" id="KW-1185">Reference proteome</keyword>
<feature type="domain" description="Knr4/Smi1-like" evidence="1">
    <location>
        <begin position="16"/>
        <end position="111"/>
    </location>
</feature>
<dbReference type="Gene3D" id="3.40.1580.10">
    <property type="entry name" value="SMI1/KNR4-like"/>
    <property type="match status" value="1"/>
</dbReference>
<dbReference type="AlphaFoldDB" id="A0A089X566"/>
<dbReference type="Proteomes" id="UP000029482">
    <property type="component" value="Chromosome"/>
</dbReference>
<dbReference type="InterPro" id="IPR037883">
    <property type="entry name" value="Knr4/Smi1-like_sf"/>
</dbReference>
<accession>A0A089X566</accession>
<dbReference type="STRING" id="1907.SGLAU_00855"/>
<dbReference type="RefSeq" id="WP_043497437.1">
    <property type="nucleotide sequence ID" value="NZ_CP009438.1"/>
</dbReference>
<evidence type="ECO:0000313" key="2">
    <source>
        <dbReference type="EMBL" id="AIR96199.1"/>
    </source>
</evidence>
<organism evidence="2 3">
    <name type="scientific">Streptomyces glaucescens</name>
    <dbReference type="NCBI Taxonomy" id="1907"/>
    <lineage>
        <taxon>Bacteria</taxon>
        <taxon>Bacillati</taxon>
        <taxon>Actinomycetota</taxon>
        <taxon>Actinomycetes</taxon>
        <taxon>Kitasatosporales</taxon>
        <taxon>Streptomycetaceae</taxon>
        <taxon>Streptomyces</taxon>
    </lineage>
</organism>
<dbReference type="OrthoDB" id="5572373at2"/>
<gene>
    <name evidence="2" type="ORF">SGLAU_00855</name>
</gene>
<reference evidence="3" key="1">
    <citation type="journal article" date="2015" name="J. Biotechnol.">
        <title>Complete genome sequence of the actinobacterium Streptomyces glaucescens GLA.O (DSM 40922) consisting of a linear chromosome and one linear plasmid.</title>
        <authorList>
            <person name="Ortseifen V."/>
            <person name="Winkler A."/>
            <person name="Albersmeier A."/>
            <person name="Wendler S."/>
            <person name="Puhler A."/>
            <person name="Kalinowski J."/>
            <person name="Ruckert C."/>
        </authorList>
    </citation>
    <scope>NUCLEOTIDE SEQUENCE [LARGE SCALE GENOMIC DNA]</scope>
    <source>
        <strain evidence="3">DSM 40922 / GLA O</strain>
    </source>
</reference>
<dbReference type="InterPro" id="IPR018958">
    <property type="entry name" value="Knr4/Smi1-like_dom"/>
</dbReference>
<name>A0A089X566_STRGA</name>
<protein>
    <recommendedName>
        <fullName evidence="1">Knr4/Smi1-like domain-containing protein</fullName>
    </recommendedName>
</protein>
<evidence type="ECO:0000313" key="3">
    <source>
        <dbReference type="Proteomes" id="UP000029482"/>
    </source>
</evidence>
<dbReference type="eggNOG" id="ENOG503483V">
    <property type="taxonomic scope" value="Bacteria"/>
</dbReference>
<evidence type="ECO:0000259" key="1">
    <source>
        <dbReference type="SMART" id="SM00860"/>
    </source>
</evidence>
<dbReference type="EMBL" id="CP009438">
    <property type="protein sequence ID" value="AIR96199.1"/>
    <property type="molecule type" value="Genomic_DNA"/>
</dbReference>